<evidence type="ECO:0000313" key="6">
    <source>
        <dbReference type="EMBL" id="EDQ35377.1"/>
    </source>
</evidence>
<comment type="caution">
    <text evidence="6">The sequence shown here is derived from an EMBL/GenBank/DDBJ whole genome shotgun (WGS) entry which is preliminary data.</text>
</comment>
<keyword evidence="4" id="KW-0804">Transcription</keyword>
<evidence type="ECO:0000256" key="2">
    <source>
        <dbReference type="ARBA" id="ARBA00023015"/>
    </source>
</evidence>
<evidence type="ECO:0000256" key="4">
    <source>
        <dbReference type="ARBA" id="ARBA00023163"/>
    </source>
</evidence>
<evidence type="ECO:0000259" key="5">
    <source>
        <dbReference type="PROSITE" id="PS50932"/>
    </source>
</evidence>
<dbReference type="CDD" id="cd06284">
    <property type="entry name" value="PBP1_LacI-like"/>
    <property type="match status" value="1"/>
</dbReference>
<evidence type="ECO:0000256" key="3">
    <source>
        <dbReference type="ARBA" id="ARBA00023125"/>
    </source>
</evidence>
<dbReference type="STRING" id="411684.HPDFL43_19322"/>
<dbReference type="Proteomes" id="UP000004291">
    <property type="component" value="Chromosome"/>
</dbReference>
<organism evidence="6 7">
    <name type="scientific">Hoeflea phototrophica (strain DSM 17068 / NCIMB 14078 / DFL-43)</name>
    <dbReference type="NCBI Taxonomy" id="411684"/>
    <lineage>
        <taxon>Bacteria</taxon>
        <taxon>Pseudomonadati</taxon>
        <taxon>Pseudomonadota</taxon>
        <taxon>Alphaproteobacteria</taxon>
        <taxon>Hyphomicrobiales</taxon>
        <taxon>Rhizobiaceae</taxon>
        <taxon>Hoeflea</taxon>
    </lineage>
</organism>
<feature type="domain" description="HTH lacI-type" evidence="5">
    <location>
        <begin position="6"/>
        <end position="60"/>
    </location>
</feature>
<dbReference type="HOGENOM" id="CLU_037628_6_1_5"/>
<dbReference type="InterPro" id="IPR046335">
    <property type="entry name" value="LacI/GalR-like_sensor"/>
</dbReference>
<dbReference type="eggNOG" id="COG1609">
    <property type="taxonomic scope" value="Bacteria"/>
</dbReference>
<name>A9CVH5_HOEPD</name>
<dbReference type="SMART" id="SM00354">
    <property type="entry name" value="HTH_LACI"/>
    <property type="match status" value="1"/>
</dbReference>
<dbReference type="PROSITE" id="PS00356">
    <property type="entry name" value="HTH_LACI_1"/>
    <property type="match status" value="1"/>
</dbReference>
<dbReference type="Gene3D" id="1.10.260.40">
    <property type="entry name" value="lambda repressor-like DNA-binding domains"/>
    <property type="match status" value="1"/>
</dbReference>
<proteinExistence type="predicted"/>
<keyword evidence="1" id="KW-0678">Repressor</keyword>
<dbReference type="PROSITE" id="PS50932">
    <property type="entry name" value="HTH_LACI_2"/>
    <property type="match status" value="1"/>
</dbReference>
<dbReference type="SUPFAM" id="SSF53822">
    <property type="entry name" value="Periplasmic binding protein-like I"/>
    <property type="match status" value="1"/>
</dbReference>
<dbReference type="SUPFAM" id="SSF47413">
    <property type="entry name" value="lambda repressor-like DNA-binding domains"/>
    <property type="match status" value="1"/>
</dbReference>
<dbReference type="PANTHER" id="PTHR30146:SF151">
    <property type="entry name" value="HTH-TYPE TRANSCRIPTIONAL REPRESSOR CYTR"/>
    <property type="match status" value="1"/>
</dbReference>
<dbReference type="OrthoDB" id="8433438at2"/>
<dbReference type="Pfam" id="PF13377">
    <property type="entry name" value="Peripla_BP_3"/>
    <property type="match status" value="1"/>
</dbReference>
<dbReference type="Pfam" id="PF00356">
    <property type="entry name" value="LacI"/>
    <property type="match status" value="1"/>
</dbReference>
<dbReference type="Gene3D" id="3.40.50.2300">
    <property type="match status" value="2"/>
</dbReference>
<protein>
    <submittedName>
        <fullName evidence="6">Transcriptional regulator</fullName>
    </submittedName>
</protein>
<dbReference type="InterPro" id="IPR010982">
    <property type="entry name" value="Lambda_DNA-bd_dom_sf"/>
</dbReference>
<evidence type="ECO:0000313" key="7">
    <source>
        <dbReference type="Proteomes" id="UP000004291"/>
    </source>
</evidence>
<sequence length="341" mass="36535">MQKRAPRITDVAKLAGVSTATVSRALSKPDTVAESTRNAVLAAAQESGYRVNLSARNLRRQRTGAIVVMVPDLGNPFFSRILSGIEEGLSKSDLNMLVVDTRQAHLKPQLLLNYLHATRADGIIALDGSLPDTVLSATLSGPDAPPIIFACEWTPADRFPSVRVNNERGARLAIAHLTDLGHRSIGMISGPRDNVLTGTRSQGVAAEMAARNLALDPAHVFDGDFSIEAGAKAAAAWLGLPNRPSAMFCQSDQMAFGFISELTRLGISTPEDVSVVGFDDIDIARRFIPALTTVHQPRTALGLAAAEIIIRHIGAPDDRSSKPNILDVELIARDSTRRVID</sequence>
<keyword evidence="7" id="KW-1185">Reference proteome</keyword>
<dbReference type="AlphaFoldDB" id="A9CVH5"/>
<dbReference type="InterPro" id="IPR000843">
    <property type="entry name" value="HTH_LacI"/>
</dbReference>
<dbReference type="PANTHER" id="PTHR30146">
    <property type="entry name" value="LACI-RELATED TRANSCRIPTIONAL REPRESSOR"/>
    <property type="match status" value="1"/>
</dbReference>
<dbReference type="GO" id="GO:0000976">
    <property type="term" value="F:transcription cis-regulatory region binding"/>
    <property type="evidence" value="ECO:0007669"/>
    <property type="project" value="TreeGrafter"/>
</dbReference>
<evidence type="ECO:0000256" key="1">
    <source>
        <dbReference type="ARBA" id="ARBA00022491"/>
    </source>
</evidence>
<accession>A9CVH5</accession>
<reference evidence="6 7" key="1">
    <citation type="submission" date="2007-10" db="EMBL/GenBank/DDBJ databases">
        <authorList>
            <person name="Wagner-Dobler I."/>
            <person name="Ferriera S."/>
            <person name="Johnson J."/>
            <person name="Kravitz S."/>
            <person name="Beeson K."/>
            <person name="Sutton G."/>
            <person name="Rogers Y.-H."/>
            <person name="Friedman R."/>
            <person name="Frazier M."/>
            <person name="Venter J.C."/>
        </authorList>
    </citation>
    <scope>NUCLEOTIDE SEQUENCE [LARGE SCALE GENOMIC DNA]</scope>
    <source>
        <strain evidence="6 7">DFL-43</strain>
    </source>
</reference>
<keyword evidence="2" id="KW-0805">Transcription regulation</keyword>
<dbReference type="EMBL" id="ABIA03000001">
    <property type="protein sequence ID" value="EDQ35377.1"/>
    <property type="molecule type" value="Genomic_DNA"/>
</dbReference>
<keyword evidence="3" id="KW-0238">DNA-binding</keyword>
<gene>
    <name evidence="6" type="ORF">HPDFL43_19322</name>
</gene>
<reference evidence="6 7" key="2">
    <citation type="submission" date="2012-06" db="EMBL/GenBank/DDBJ databases">
        <authorList>
            <person name="Fiebig A."/>
        </authorList>
    </citation>
    <scope>NUCLEOTIDE SEQUENCE [LARGE SCALE GENOMIC DNA]</scope>
    <source>
        <strain evidence="6 7">DFL-43</strain>
    </source>
</reference>
<dbReference type="CDD" id="cd01392">
    <property type="entry name" value="HTH_LacI"/>
    <property type="match status" value="1"/>
</dbReference>
<dbReference type="RefSeq" id="WP_007199608.1">
    <property type="nucleotide sequence ID" value="NZ_CM002917.1"/>
</dbReference>
<dbReference type="InterPro" id="IPR028082">
    <property type="entry name" value="Peripla_BP_I"/>
</dbReference>
<dbReference type="GO" id="GO:0003700">
    <property type="term" value="F:DNA-binding transcription factor activity"/>
    <property type="evidence" value="ECO:0007669"/>
    <property type="project" value="TreeGrafter"/>
</dbReference>